<keyword evidence="1" id="KW-0732">Signal</keyword>
<dbReference type="GO" id="GO:0010468">
    <property type="term" value="P:regulation of gene expression"/>
    <property type="evidence" value="ECO:0007669"/>
    <property type="project" value="InterPro"/>
</dbReference>
<accession>A0A178UY36</accession>
<feature type="signal peptide" evidence="1">
    <location>
        <begin position="1"/>
        <end position="18"/>
    </location>
</feature>
<dbReference type="GO" id="GO:0004540">
    <property type="term" value="F:RNA nuclease activity"/>
    <property type="evidence" value="ECO:0007669"/>
    <property type="project" value="InterPro"/>
</dbReference>
<comment type="caution">
    <text evidence="3">The sequence shown here is derived from an EMBL/GenBank/DDBJ whole genome shotgun (WGS) entry which is preliminary data.</text>
</comment>
<sequence length="355" mass="39698">MIMACLQLIATYVFFSSSARLSRRSQDEPSSNLYPRSLVRSSDSLPCSLLARSFGNLSHCSAHQSGHFSVRHSDHLGEHPTAPQQLMRFDFPMMRVMEPPPTEEAALAPVSVFWDIKSFPVPDGYDARLVGPCIKRNLRKLGYTGPITITAFGVLSEVPRDILKAVYSTGISLKEVIKSPTNMYALFLESSLLRTPPPANMMVISRPPSYIPRHFSSIRDKDREKGRYTIFPFPFGEMPLTLAISLWEDFLLADPVALEEEKCSEMGDPASWFCAVCHHFAAPDLVTGRDFDSFITHLYSRQHAQLLQFQTVPCSPGSVCKHAALAPSIRFICVNKKIEEEARAEAPRDTTSQLT</sequence>
<evidence type="ECO:0000256" key="1">
    <source>
        <dbReference type="SAM" id="SignalP"/>
    </source>
</evidence>
<feature type="chain" id="PRO_5008094424" description="NYN domain-containing protein" evidence="1">
    <location>
        <begin position="19"/>
        <end position="355"/>
    </location>
</feature>
<dbReference type="GO" id="GO:0005777">
    <property type="term" value="C:peroxisome"/>
    <property type="evidence" value="ECO:0007669"/>
    <property type="project" value="InterPro"/>
</dbReference>
<dbReference type="AlphaFoldDB" id="A0A178UY36"/>
<dbReference type="ExpressionAtlas" id="A0A178UY36">
    <property type="expression patterns" value="baseline and differential"/>
</dbReference>
<evidence type="ECO:0000259" key="2">
    <source>
        <dbReference type="Pfam" id="PF01936"/>
    </source>
</evidence>
<proteinExistence type="predicted"/>
<organism evidence="3 4">
    <name type="scientific">Arabidopsis thaliana</name>
    <name type="common">Mouse-ear cress</name>
    <dbReference type="NCBI Taxonomy" id="3702"/>
    <lineage>
        <taxon>Eukaryota</taxon>
        <taxon>Viridiplantae</taxon>
        <taxon>Streptophyta</taxon>
        <taxon>Embryophyta</taxon>
        <taxon>Tracheophyta</taxon>
        <taxon>Spermatophyta</taxon>
        <taxon>Magnoliopsida</taxon>
        <taxon>eudicotyledons</taxon>
        <taxon>Gunneridae</taxon>
        <taxon>Pentapetalae</taxon>
        <taxon>rosids</taxon>
        <taxon>malvids</taxon>
        <taxon>Brassicales</taxon>
        <taxon>Brassicaceae</taxon>
        <taxon>Camelineae</taxon>
        <taxon>Arabidopsis</taxon>
    </lineage>
</organism>
<dbReference type="PANTHER" id="PTHR14379">
    <property type="entry name" value="LIMKAIN B LKAP"/>
    <property type="match status" value="1"/>
</dbReference>
<name>A0A178UY36_ARATH</name>
<dbReference type="InterPro" id="IPR024768">
    <property type="entry name" value="Marf1"/>
</dbReference>
<reference evidence="4" key="1">
    <citation type="journal article" date="2016" name="Proc. Natl. Acad. Sci. U.S.A.">
        <title>Chromosome-level assembly of Arabidopsis thaliana Ler reveals the extent of translocation and inversion polymorphisms.</title>
        <authorList>
            <person name="Zapata L."/>
            <person name="Ding J."/>
            <person name="Willing E.M."/>
            <person name="Hartwig B."/>
            <person name="Bezdan D."/>
            <person name="Jiao W.B."/>
            <person name="Patel V."/>
            <person name="Velikkakam James G."/>
            <person name="Koornneef M."/>
            <person name="Ossowski S."/>
            <person name="Schneeberger K."/>
        </authorList>
    </citation>
    <scope>NUCLEOTIDE SEQUENCE [LARGE SCALE GENOMIC DNA]</scope>
    <source>
        <strain evidence="4">cv. Landsberg erecta</strain>
    </source>
</reference>
<dbReference type="EMBL" id="LUHQ01000004">
    <property type="protein sequence ID" value="OAO98525.1"/>
    <property type="molecule type" value="Genomic_DNA"/>
</dbReference>
<dbReference type="Pfam" id="PF01936">
    <property type="entry name" value="NYN"/>
    <property type="match status" value="1"/>
</dbReference>
<evidence type="ECO:0000313" key="3">
    <source>
        <dbReference type="EMBL" id="OAO98525.1"/>
    </source>
</evidence>
<evidence type="ECO:0000313" key="4">
    <source>
        <dbReference type="Proteomes" id="UP000078284"/>
    </source>
</evidence>
<dbReference type="InterPro" id="IPR021139">
    <property type="entry name" value="NYN"/>
</dbReference>
<feature type="domain" description="NYN" evidence="2">
    <location>
        <begin position="110"/>
        <end position="230"/>
    </location>
</feature>
<dbReference type="Proteomes" id="UP000078284">
    <property type="component" value="Chromosome 4"/>
</dbReference>
<protein>
    <recommendedName>
        <fullName evidence="2">NYN domain-containing protein</fullName>
    </recommendedName>
</protein>
<dbReference type="PANTHER" id="PTHR14379:SF19">
    <property type="entry name" value="ENDONUCLEASE OR GLYCOSYL HYDROLASE-RELATED"/>
    <property type="match status" value="1"/>
</dbReference>
<gene>
    <name evidence="3" type="ordered locus">AXX17_At4g23970</name>
</gene>
<dbReference type="CDD" id="cd10910">
    <property type="entry name" value="PIN_limkain_b1_N_like"/>
    <property type="match status" value="1"/>
</dbReference>